<accession>A0A016VPR0</accession>
<comment type="caution">
    <text evidence="7">The sequence shown here is derived from an EMBL/GenBank/DDBJ whole genome shotgun (WGS) entry which is preliminary data.</text>
</comment>
<dbReference type="InterPro" id="IPR017437">
    <property type="entry name" value="ATP-NAD_kinase_PpnK-typ_C"/>
</dbReference>
<evidence type="ECO:0000256" key="2">
    <source>
        <dbReference type="ARBA" id="ARBA00012120"/>
    </source>
</evidence>
<dbReference type="Gene3D" id="3.40.50.10330">
    <property type="entry name" value="Probable inorganic polyphosphate/atp-NAD kinase, domain 1"/>
    <property type="match status" value="1"/>
</dbReference>
<dbReference type="PANTHER" id="PTHR13158:SF4">
    <property type="entry name" value="NAD(+) KINASE"/>
    <property type="match status" value="1"/>
</dbReference>
<dbReference type="GO" id="GO:0003951">
    <property type="term" value="F:NAD+ kinase activity"/>
    <property type="evidence" value="ECO:0007669"/>
    <property type="project" value="UniProtKB-EC"/>
</dbReference>
<evidence type="ECO:0000256" key="3">
    <source>
        <dbReference type="ARBA" id="ARBA00022679"/>
    </source>
</evidence>
<dbReference type="SUPFAM" id="SSF111331">
    <property type="entry name" value="NAD kinase/diacylglycerol kinase-like"/>
    <property type="match status" value="1"/>
</dbReference>
<dbReference type="InterPro" id="IPR017438">
    <property type="entry name" value="ATP-NAD_kinase_N"/>
</dbReference>
<dbReference type="PANTHER" id="PTHR13158">
    <property type="match status" value="1"/>
</dbReference>
<reference evidence="8" key="1">
    <citation type="journal article" date="2015" name="Nat. Genet.">
        <title>The genome and transcriptome of the zoonotic hookworm Ancylostoma ceylanicum identify infection-specific gene families.</title>
        <authorList>
            <person name="Schwarz E.M."/>
            <person name="Hu Y."/>
            <person name="Antoshechkin I."/>
            <person name="Miller M.M."/>
            <person name="Sternberg P.W."/>
            <person name="Aroian R.V."/>
        </authorList>
    </citation>
    <scope>NUCLEOTIDE SEQUENCE</scope>
    <source>
        <strain evidence="8">HY135</strain>
    </source>
</reference>
<evidence type="ECO:0000313" key="8">
    <source>
        <dbReference type="Proteomes" id="UP000024635"/>
    </source>
</evidence>
<name>A0A016VPR0_9BILA</name>
<dbReference type="AlphaFoldDB" id="A0A016VPR0"/>
<keyword evidence="5" id="KW-0521">NADP</keyword>
<sequence length="422" mass="46883">MAAAVKIHPALITIPEAEVPSVSNPVPQFRTAVVLQKLTRLDWEKQKYPHKTTQQLLQYLRSKGYDVNDMIESDKKQKAAVMEILARLEEANIITQVVTRQSLRAAVPWADLVVSAGGDGTYLTAAAAVADKTPVIGINTDPVGSEGHLCIGGKNPPHDLFQRIVEGKFQFANRSRIRVTVLNKKQEAKNDCILALNEVFVGEDEAAKVSTYSISIDDQPMVKQKSSGLIVTTGTGSTSWYVIFLGVQRYTWKGPATELYEWSIQPNSKSQNQSAPPTPGIAPYTRFFHLVLISKISEHWVYYGMNRVEEQSVSAILEAMQSMGIEVKANVRGLAEEIAKKMNDKIAFEPDHPNFAYSIREPIFNATFKRTSVRGFARRIRLKSKCSKGFLVLDGATKIPFNSGTEVLLEIFEADALRTIKL</sequence>
<dbReference type="Proteomes" id="UP000024635">
    <property type="component" value="Unassembled WGS sequence"/>
</dbReference>
<organism evidence="7 8">
    <name type="scientific">Ancylostoma ceylanicum</name>
    <dbReference type="NCBI Taxonomy" id="53326"/>
    <lineage>
        <taxon>Eukaryota</taxon>
        <taxon>Metazoa</taxon>
        <taxon>Ecdysozoa</taxon>
        <taxon>Nematoda</taxon>
        <taxon>Chromadorea</taxon>
        <taxon>Rhabditida</taxon>
        <taxon>Rhabditina</taxon>
        <taxon>Rhabditomorpha</taxon>
        <taxon>Strongyloidea</taxon>
        <taxon>Ancylostomatidae</taxon>
        <taxon>Ancylostomatinae</taxon>
        <taxon>Ancylostoma</taxon>
    </lineage>
</organism>
<dbReference type="InterPro" id="IPR002504">
    <property type="entry name" value="NADK"/>
</dbReference>
<dbReference type="EC" id="2.7.1.23" evidence="2"/>
<evidence type="ECO:0000256" key="4">
    <source>
        <dbReference type="ARBA" id="ARBA00022777"/>
    </source>
</evidence>
<dbReference type="GO" id="GO:0005739">
    <property type="term" value="C:mitochondrion"/>
    <property type="evidence" value="ECO:0007669"/>
    <property type="project" value="TreeGrafter"/>
</dbReference>
<protein>
    <recommendedName>
        <fullName evidence="2">NAD(+) kinase</fullName>
        <ecNumber evidence="2">2.7.1.23</ecNumber>
    </recommendedName>
</protein>
<keyword evidence="8" id="KW-1185">Reference proteome</keyword>
<dbReference type="Pfam" id="PF01513">
    <property type="entry name" value="NAD_kinase"/>
    <property type="match status" value="1"/>
</dbReference>
<dbReference type="GO" id="GO:0019674">
    <property type="term" value="P:NAD+ metabolic process"/>
    <property type="evidence" value="ECO:0007669"/>
    <property type="project" value="InterPro"/>
</dbReference>
<dbReference type="EMBL" id="JARK01001342">
    <property type="protein sequence ID" value="EYC29405.1"/>
    <property type="molecule type" value="Genomic_DNA"/>
</dbReference>
<gene>
    <name evidence="7" type="primary">Acey_s0006.g2960</name>
    <name evidence="7" type="synonym">Acey-Y77E11A.2</name>
    <name evidence="7" type="ORF">Y032_0006g2960</name>
</gene>
<keyword evidence="3" id="KW-0808">Transferase</keyword>
<dbReference type="GO" id="GO:0006741">
    <property type="term" value="P:NADP+ biosynthetic process"/>
    <property type="evidence" value="ECO:0007669"/>
    <property type="project" value="InterPro"/>
</dbReference>
<dbReference type="InterPro" id="IPR016064">
    <property type="entry name" value="NAD/diacylglycerol_kinase_sf"/>
</dbReference>
<dbReference type="OrthoDB" id="185618at2759"/>
<evidence type="ECO:0000313" key="7">
    <source>
        <dbReference type="EMBL" id="EYC29405.1"/>
    </source>
</evidence>
<evidence type="ECO:0000256" key="5">
    <source>
        <dbReference type="ARBA" id="ARBA00022857"/>
    </source>
</evidence>
<proteinExistence type="inferred from homology"/>
<comment type="similarity">
    <text evidence="1">Belongs to the NAD kinase family.</text>
</comment>
<evidence type="ECO:0000256" key="6">
    <source>
        <dbReference type="ARBA" id="ARBA00023027"/>
    </source>
</evidence>
<dbReference type="Gene3D" id="2.60.200.30">
    <property type="entry name" value="Probable inorganic polyphosphate/atp-NAD kinase, domain 2"/>
    <property type="match status" value="1"/>
</dbReference>
<dbReference type="STRING" id="53326.A0A016VPR0"/>
<keyword evidence="4" id="KW-0418">Kinase</keyword>
<evidence type="ECO:0000256" key="1">
    <source>
        <dbReference type="ARBA" id="ARBA00010995"/>
    </source>
</evidence>
<keyword evidence="6" id="KW-0520">NAD</keyword>